<accession>V7BDD7</accession>
<protein>
    <submittedName>
        <fullName evidence="1">Uncharacterized protein</fullName>
    </submittedName>
</protein>
<dbReference type="Proteomes" id="UP000000226">
    <property type="component" value="Chromosome 7"/>
</dbReference>
<name>V7BDD7_PHAVU</name>
<dbReference type="AlphaFoldDB" id="V7BDD7"/>
<evidence type="ECO:0000313" key="1">
    <source>
        <dbReference type="EMBL" id="ESW14918.1"/>
    </source>
</evidence>
<dbReference type="Gramene" id="ESW14918">
    <property type="protein sequence ID" value="ESW14918"/>
    <property type="gene ID" value="PHAVU_007G028600g"/>
</dbReference>
<reference evidence="2" key="1">
    <citation type="journal article" date="2014" name="Nat. Genet.">
        <title>A reference genome for common bean and genome-wide analysis of dual domestications.</title>
        <authorList>
            <person name="Schmutz J."/>
            <person name="McClean P.E."/>
            <person name="Mamidi S."/>
            <person name="Wu G.A."/>
            <person name="Cannon S.B."/>
            <person name="Grimwood J."/>
            <person name="Jenkins J."/>
            <person name="Shu S."/>
            <person name="Song Q."/>
            <person name="Chavarro C."/>
            <person name="Torres-Torres M."/>
            <person name="Geffroy V."/>
            <person name="Moghaddam S.M."/>
            <person name="Gao D."/>
            <person name="Abernathy B."/>
            <person name="Barry K."/>
            <person name="Blair M."/>
            <person name="Brick M.A."/>
            <person name="Chovatia M."/>
            <person name="Gepts P."/>
            <person name="Goodstein D.M."/>
            <person name="Gonzales M."/>
            <person name="Hellsten U."/>
            <person name="Hyten D.L."/>
            <person name="Jia G."/>
            <person name="Kelly J.D."/>
            <person name="Kudrna D."/>
            <person name="Lee R."/>
            <person name="Richard M.M."/>
            <person name="Miklas P.N."/>
            <person name="Osorno J.M."/>
            <person name="Rodrigues J."/>
            <person name="Thareau V."/>
            <person name="Urrea C.A."/>
            <person name="Wang M."/>
            <person name="Yu Y."/>
            <person name="Zhang M."/>
            <person name="Wing R.A."/>
            <person name="Cregan P.B."/>
            <person name="Rokhsar D.S."/>
            <person name="Jackson S.A."/>
        </authorList>
    </citation>
    <scope>NUCLEOTIDE SEQUENCE [LARGE SCALE GENOMIC DNA]</scope>
    <source>
        <strain evidence="2">cv. G19833</strain>
    </source>
</reference>
<proteinExistence type="predicted"/>
<evidence type="ECO:0000313" key="2">
    <source>
        <dbReference type="Proteomes" id="UP000000226"/>
    </source>
</evidence>
<gene>
    <name evidence="1" type="ORF">PHAVU_007G028600g</name>
</gene>
<dbReference type="EMBL" id="CM002294">
    <property type="protein sequence ID" value="ESW14918.1"/>
    <property type="molecule type" value="Genomic_DNA"/>
</dbReference>
<keyword evidence="2" id="KW-1185">Reference proteome</keyword>
<organism evidence="1 2">
    <name type="scientific">Phaseolus vulgaris</name>
    <name type="common">Kidney bean</name>
    <name type="synonym">French bean</name>
    <dbReference type="NCBI Taxonomy" id="3885"/>
    <lineage>
        <taxon>Eukaryota</taxon>
        <taxon>Viridiplantae</taxon>
        <taxon>Streptophyta</taxon>
        <taxon>Embryophyta</taxon>
        <taxon>Tracheophyta</taxon>
        <taxon>Spermatophyta</taxon>
        <taxon>Magnoliopsida</taxon>
        <taxon>eudicotyledons</taxon>
        <taxon>Gunneridae</taxon>
        <taxon>Pentapetalae</taxon>
        <taxon>rosids</taxon>
        <taxon>fabids</taxon>
        <taxon>Fabales</taxon>
        <taxon>Fabaceae</taxon>
        <taxon>Papilionoideae</taxon>
        <taxon>50 kb inversion clade</taxon>
        <taxon>NPAAA clade</taxon>
        <taxon>indigoferoid/millettioid clade</taxon>
        <taxon>Phaseoleae</taxon>
        <taxon>Phaseolus</taxon>
    </lineage>
</organism>
<sequence>MDESSCSKSCRCLCMKRCLLTPYYYAKWGIHYGVQGSFQLRSTNNLLRKLEKDQSSLHEHQQSSSSSLMPCKNLCSQSTHRQVVSLLFHLEYIV</sequence>